<keyword evidence="4" id="KW-1185">Reference proteome</keyword>
<feature type="region of interest" description="Disordered" evidence="1">
    <location>
        <begin position="85"/>
        <end position="105"/>
    </location>
</feature>
<dbReference type="AlphaFoldDB" id="A0A1G4JSV0"/>
<gene>
    <name evidence="3" type="ORF">LADA_0G05710G</name>
</gene>
<reference evidence="4" key="1">
    <citation type="submission" date="2016-03" db="EMBL/GenBank/DDBJ databases">
        <authorList>
            <person name="Devillers H."/>
        </authorList>
    </citation>
    <scope>NUCLEOTIDE SEQUENCE [LARGE SCALE GENOMIC DNA]</scope>
</reference>
<evidence type="ECO:0000313" key="4">
    <source>
        <dbReference type="Proteomes" id="UP000190274"/>
    </source>
</evidence>
<dbReference type="PANTHER" id="PTHR43991">
    <property type="entry name" value="WD REPEAT PROTEIN (AFU_ORTHOLOGUE AFUA_8G05640)-RELATED"/>
    <property type="match status" value="1"/>
</dbReference>
<dbReference type="Proteomes" id="UP000190274">
    <property type="component" value="Chromosome G"/>
</dbReference>
<dbReference type="InterPro" id="IPR019417">
    <property type="entry name" value="DUF2415"/>
</dbReference>
<proteinExistence type="predicted"/>
<dbReference type="Pfam" id="PF10313">
    <property type="entry name" value="DUF2415"/>
    <property type="match status" value="1"/>
</dbReference>
<dbReference type="OrthoDB" id="418169at2759"/>
<feature type="compositionally biased region" description="Basic and acidic residues" evidence="1">
    <location>
        <begin position="496"/>
        <end position="510"/>
    </location>
</feature>
<protein>
    <submittedName>
        <fullName evidence="3">LADA_0G05710g1_1</fullName>
    </submittedName>
</protein>
<feature type="compositionally biased region" description="Basic residues" evidence="1">
    <location>
        <begin position="511"/>
        <end position="522"/>
    </location>
</feature>
<accession>A0A1G4JSV0</accession>
<organism evidence="3 4">
    <name type="scientific">Lachancea dasiensis</name>
    <dbReference type="NCBI Taxonomy" id="1072105"/>
    <lineage>
        <taxon>Eukaryota</taxon>
        <taxon>Fungi</taxon>
        <taxon>Dikarya</taxon>
        <taxon>Ascomycota</taxon>
        <taxon>Saccharomycotina</taxon>
        <taxon>Saccharomycetes</taxon>
        <taxon>Saccharomycetales</taxon>
        <taxon>Saccharomycetaceae</taxon>
        <taxon>Lachancea</taxon>
    </lineage>
</organism>
<dbReference type="SUPFAM" id="SSF50969">
    <property type="entry name" value="YVTN repeat-like/Quinoprotein amine dehydrogenase"/>
    <property type="match status" value="1"/>
</dbReference>
<evidence type="ECO:0000259" key="2">
    <source>
        <dbReference type="Pfam" id="PF10313"/>
    </source>
</evidence>
<evidence type="ECO:0000313" key="3">
    <source>
        <dbReference type="EMBL" id="SCU93949.1"/>
    </source>
</evidence>
<sequence length="683" mass="77459">MTIEEDIGTPESSEDSSWGSNKVFQNYLMPTLKLYDARISINHWQLRDCVKHSSSELGKIYYIYNHSIRSLDTRNDRSGVKIEAKKVATRDRKRRSSSPKKRIKDQFWSPSQKVVEFDFKSRCFQERNGIIVSGGLMGPDDNGNWGQFTRQAPSALDTDSSGIDMGGFSSSSLEPVKVANSSVLSDHNSYSNTESWKGVLSIYNGERDVSFTYRLGQYINNCVLLHPKTTQHYDLFACNNDAHLYQCDISNRGVELIKRYSDLKFSLNNATLSHDGKTLITSGDSSKFAIYHQNDITGYFSLKYDSQPQWGSAFIRNKRIPRYAMPDRSGFVDNIYEVSGGDHGFYTSFSESDMMFATVFQNGTCWVYDARKMESPLAEINSTRKYTQNGAFRVCKFSEGMDDLLFISEHHGRVHVVDTRNFMNHQVIMIPDRNSCFSDETPSFTASRRNSMPSQPNDPHITFAASIPANELQPQLIPYPKVINCVSNGLENSSDGDNRDKIPDHPSERRRERRRSSFRVRRFSTSSGVHSTSLESIDPSILESRYTGQNYRAVDNYNYVSESRRASEISYPGSIASRSNPENEPVFDRSVEFSEDLGGLSGGVIRPLIQESRTQARRATPSILQYSRGSDLSVNSNDENSISGIDWMEDEEGSSLVIGTDYGIMKWNINSWARRSFPSYDFC</sequence>
<dbReference type="PANTHER" id="PTHR43991:SF9">
    <property type="entry name" value="DUF2415 DOMAIN-CONTAINING PROTEIN"/>
    <property type="match status" value="1"/>
</dbReference>
<evidence type="ECO:0000256" key="1">
    <source>
        <dbReference type="SAM" id="MobiDB-lite"/>
    </source>
</evidence>
<feature type="domain" description="DUF2415" evidence="2">
    <location>
        <begin position="390"/>
        <end position="429"/>
    </location>
</feature>
<feature type="compositionally biased region" description="Basic residues" evidence="1">
    <location>
        <begin position="91"/>
        <end position="103"/>
    </location>
</feature>
<dbReference type="EMBL" id="LT598457">
    <property type="protein sequence ID" value="SCU93949.1"/>
    <property type="molecule type" value="Genomic_DNA"/>
</dbReference>
<dbReference type="InterPro" id="IPR011044">
    <property type="entry name" value="Quino_amine_DH_bsu"/>
</dbReference>
<dbReference type="Gene3D" id="2.130.10.10">
    <property type="entry name" value="YVTN repeat-like/Quinoprotein amine dehydrogenase"/>
    <property type="match status" value="1"/>
</dbReference>
<name>A0A1G4JSV0_9SACH</name>
<feature type="region of interest" description="Disordered" evidence="1">
    <location>
        <begin position="490"/>
        <end position="533"/>
    </location>
</feature>
<dbReference type="InterPro" id="IPR015943">
    <property type="entry name" value="WD40/YVTN_repeat-like_dom_sf"/>
</dbReference>